<comment type="caution">
    <text evidence="10">The sequence shown here is derived from an EMBL/GenBank/DDBJ whole genome shotgun (WGS) entry which is preliminary data.</text>
</comment>
<keyword evidence="7 9" id="KW-0539">Nucleus</keyword>
<evidence type="ECO:0000256" key="4">
    <source>
        <dbReference type="ARBA" id="ARBA00023015"/>
    </source>
</evidence>
<dbReference type="PANTHER" id="PTHR35784:SF1">
    <property type="entry name" value="MEDIATOR OF RNA POLYMERASE II TRANSCRIPTION SUBUNIT 5"/>
    <property type="match status" value="1"/>
</dbReference>
<evidence type="ECO:0000256" key="6">
    <source>
        <dbReference type="ARBA" id="ARBA00023163"/>
    </source>
</evidence>
<protein>
    <recommendedName>
        <fullName evidence="3 9">Mediator of RNA polymerase II transcription subunit 5</fullName>
    </recommendedName>
    <alternativeName>
        <fullName evidence="8 9">Mediator complex subunit 5</fullName>
    </alternativeName>
</protein>
<comment type="similarity">
    <text evidence="2 9">Belongs to the Mediator complex subunit 5 family.</text>
</comment>
<evidence type="ECO:0000256" key="9">
    <source>
        <dbReference type="RuleBase" id="RU364142"/>
    </source>
</evidence>
<keyword evidence="4 9" id="KW-0805">Transcription regulation</keyword>
<accession>A0ABR3S7S7</accession>
<reference evidence="10 11" key="1">
    <citation type="submission" date="2024-02" db="EMBL/GenBank/DDBJ databases">
        <title>De novo assembly and annotation of 12 fungi associated with fruit tree decline syndrome in Ontario, Canada.</title>
        <authorList>
            <person name="Sulman M."/>
            <person name="Ellouze W."/>
            <person name="Ilyukhin E."/>
        </authorList>
    </citation>
    <scope>NUCLEOTIDE SEQUENCE [LARGE SCALE GENOMIC DNA]</scope>
    <source>
        <strain evidence="10 11">M42-189</strain>
    </source>
</reference>
<evidence type="ECO:0000313" key="10">
    <source>
        <dbReference type="EMBL" id="KAL1612478.1"/>
    </source>
</evidence>
<comment type="subunit">
    <text evidence="9">Component of the Mediator complex.</text>
</comment>
<gene>
    <name evidence="10" type="primary">NUT1_2</name>
    <name evidence="9" type="synonym">MED5</name>
    <name evidence="10" type="ORF">SLS60_000705</name>
</gene>
<evidence type="ECO:0000313" key="11">
    <source>
        <dbReference type="Proteomes" id="UP001521785"/>
    </source>
</evidence>
<evidence type="ECO:0000256" key="2">
    <source>
        <dbReference type="ARBA" id="ARBA00008782"/>
    </source>
</evidence>
<keyword evidence="11" id="KW-1185">Reference proteome</keyword>
<evidence type="ECO:0000256" key="3">
    <source>
        <dbReference type="ARBA" id="ARBA00020628"/>
    </source>
</evidence>
<evidence type="ECO:0000256" key="1">
    <source>
        <dbReference type="ARBA" id="ARBA00004123"/>
    </source>
</evidence>
<comment type="function">
    <text evidence="9">Component of the Mediator complex, a coactivator involved in the regulated transcription of nearly all RNA polymerase II-dependent genes. Mediator functions as a bridge to convey information from gene-specific regulatory proteins to the basal RNA polymerase II transcription machinery. Mediator is recruited to promoters by direct interactions with regulatory proteins and serves as a scaffold for the assembly of a functional preinitiation complex with RNA polymerase II and the general transcription factors.</text>
</comment>
<evidence type="ECO:0000256" key="5">
    <source>
        <dbReference type="ARBA" id="ARBA00023159"/>
    </source>
</evidence>
<dbReference type="Pfam" id="PF08689">
    <property type="entry name" value="Med5"/>
    <property type="match status" value="1"/>
</dbReference>
<dbReference type="InterPro" id="IPR014801">
    <property type="entry name" value="Mediator_Med5_fun"/>
</dbReference>
<comment type="subcellular location">
    <subcellularLocation>
        <location evidence="1 9">Nucleus</location>
    </subcellularLocation>
</comment>
<evidence type="ECO:0000256" key="8">
    <source>
        <dbReference type="ARBA" id="ARBA00031256"/>
    </source>
</evidence>
<dbReference type="PANTHER" id="PTHR35784">
    <property type="entry name" value="MEDIATOR OF RNA POLYMERASE II TRANSCRIPTION SUBUNIT 5"/>
    <property type="match status" value="1"/>
</dbReference>
<organism evidence="10 11">
    <name type="scientific">Paraconiothyrium brasiliense</name>
    <dbReference type="NCBI Taxonomy" id="300254"/>
    <lineage>
        <taxon>Eukaryota</taxon>
        <taxon>Fungi</taxon>
        <taxon>Dikarya</taxon>
        <taxon>Ascomycota</taxon>
        <taxon>Pezizomycotina</taxon>
        <taxon>Dothideomycetes</taxon>
        <taxon>Pleosporomycetidae</taxon>
        <taxon>Pleosporales</taxon>
        <taxon>Massarineae</taxon>
        <taxon>Didymosphaeriaceae</taxon>
        <taxon>Paraconiothyrium</taxon>
    </lineage>
</organism>
<proteinExistence type="inferred from homology"/>
<sequence length="496" mass="54502">MDSLVNEWVLFLDKCLENRIPIDLFAAAATQLHTRSPLPGRKLAALLVKPRAAGANSVDPRVIVYAERLLALKKVDASDILSAAFQFSKDRPLQASDDTDPKNPSAWQNPPELDEILFHRLHKAFSGERPERPVTNAEGVRSLKAVTRWMSAMVTSHTNDSMLQAMTGIQQQPQQQSINVREGLGMLVVGLIENGKILQLLNRGELKDVRKGFAHALTTFIPFLAQTSIQIANRLEIYQKEHDLDEKSSVGPNGETNGNAGLEVAALQLEAVIDLPQINTRAGLYVFLNSLLVARPLTDDIIINNYLHSFYKMDAQTMATDLVTASFDVLANAMYRSESTQTMTGLKSFLVNKVPVLLTQLTAPLYAMDPQLCITQALSRIDPNAFPSFSQGFDDMLGNNSSLADVRQDFLNACALQNLIQANTVERLLGEAPMQGPPATRYIKQDLLKQFKDNGDKAVIYIEELENLDGNAGAIVAALADVGRIATVIKDLADVK</sequence>
<dbReference type="EMBL" id="JAKJXO020000001">
    <property type="protein sequence ID" value="KAL1612478.1"/>
    <property type="molecule type" value="Genomic_DNA"/>
</dbReference>
<name>A0ABR3S7S7_9PLEO</name>
<keyword evidence="5 9" id="KW-0010">Activator</keyword>
<evidence type="ECO:0000256" key="7">
    <source>
        <dbReference type="ARBA" id="ARBA00023242"/>
    </source>
</evidence>
<dbReference type="Proteomes" id="UP001521785">
    <property type="component" value="Unassembled WGS sequence"/>
</dbReference>
<keyword evidence="6 9" id="KW-0804">Transcription</keyword>